<dbReference type="PATRIC" id="fig|476272.21.peg.3670"/>
<keyword evidence="2" id="KW-1185">Reference proteome</keyword>
<dbReference type="RefSeq" id="WP_005946053.1">
    <property type="nucleotide sequence ID" value="NZ_CP136423.1"/>
</dbReference>
<dbReference type="GeneID" id="86821298"/>
<sequence>MGQVYVEVTGEVANGGIMTMAESGGGTEGTYWLTWTASGGFTDTGWETAWGSSNVPLSGAWTNNPAAGYGNTYEDFIAYVSTGIDNLDPWLDGYGWSSEAKWAFIQENPNIFMNCTTPT</sequence>
<dbReference type="AlphaFoldDB" id="C0CIK1"/>
<evidence type="ECO:0000313" key="2">
    <source>
        <dbReference type="Proteomes" id="UP000003100"/>
    </source>
</evidence>
<accession>C0CIK1</accession>
<comment type="caution">
    <text evidence="1">The sequence shown here is derived from an EMBL/GenBank/DDBJ whole genome shotgun (WGS) entry which is preliminary data.</text>
</comment>
<proteinExistence type="predicted"/>
<dbReference type="Proteomes" id="UP000003100">
    <property type="component" value="Unassembled WGS sequence"/>
</dbReference>
<dbReference type="EMBL" id="ACBZ01000024">
    <property type="protein sequence ID" value="EEG50384.1"/>
    <property type="molecule type" value="Genomic_DNA"/>
</dbReference>
<reference evidence="1 2" key="2">
    <citation type="submission" date="2009-02" db="EMBL/GenBank/DDBJ databases">
        <title>Draft genome sequence of Blautia hydrogenotrophica DSM 10507 (Ruminococcus hydrogenotrophicus DSM 10507).</title>
        <authorList>
            <person name="Sudarsanam P."/>
            <person name="Ley R."/>
            <person name="Guruge J."/>
            <person name="Turnbaugh P.J."/>
            <person name="Mahowald M."/>
            <person name="Liep D."/>
            <person name="Gordon J."/>
        </authorList>
    </citation>
    <scope>NUCLEOTIDE SEQUENCE [LARGE SCALE GENOMIC DNA]</scope>
    <source>
        <strain evidence="2">DSM 10507 / JCM 14656 / S5a33</strain>
    </source>
</reference>
<name>C0CIK1_BLAHS</name>
<organism evidence="1 2">
    <name type="scientific">Blautia hydrogenotrophica (strain DSM 10507 / JCM 14656 / S5a33)</name>
    <name type="common">Ruminococcus hydrogenotrophicus</name>
    <dbReference type="NCBI Taxonomy" id="476272"/>
    <lineage>
        <taxon>Bacteria</taxon>
        <taxon>Bacillati</taxon>
        <taxon>Bacillota</taxon>
        <taxon>Clostridia</taxon>
        <taxon>Lachnospirales</taxon>
        <taxon>Lachnospiraceae</taxon>
        <taxon>Blautia</taxon>
    </lineage>
</organism>
<evidence type="ECO:0000313" key="1">
    <source>
        <dbReference type="EMBL" id="EEG50384.1"/>
    </source>
</evidence>
<reference evidence="1 2" key="1">
    <citation type="submission" date="2009-01" db="EMBL/GenBank/DDBJ databases">
        <authorList>
            <person name="Fulton L."/>
            <person name="Clifton S."/>
            <person name="Fulton B."/>
            <person name="Xu J."/>
            <person name="Minx P."/>
            <person name="Pepin K.H."/>
            <person name="Johnson M."/>
            <person name="Bhonagiri V."/>
            <person name="Nash W.E."/>
            <person name="Mardis E.R."/>
            <person name="Wilson R.K."/>
        </authorList>
    </citation>
    <scope>NUCLEOTIDE SEQUENCE [LARGE SCALE GENOMIC DNA]</scope>
    <source>
        <strain evidence="2">DSM 10507 / JCM 14656 / S5a33</strain>
    </source>
</reference>
<gene>
    <name evidence="1" type="ORF">RUMHYD_00665</name>
</gene>
<protein>
    <submittedName>
        <fullName evidence="1">Uncharacterized protein</fullName>
    </submittedName>
</protein>
<dbReference type="HOGENOM" id="CLU_2056809_0_0_9"/>